<comment type="similarity">
    <text evidence="1">Belongs to the PspA/Vipp/IM30 family.</text>
</comment>
<keyword evidence="2" id="KW-0175">Coiled coil</keyword>
<organism evidence="4 5">
    <name type="scientific">Luteolibacter flavescens</name>
    <dbReference type="NCBI Taxonomy" id="1859460"/>
    <lineage>
        <taxon>Bacteria</taxon>
        <taxon>Pseudomonadati</taxon>
        <taxon>Verrucomicrobiota</taxon>
        <taxon>Verrucomicrobiia</taxon>
        <taxon>Verrucomicrobiales</taxon>
        <taxon>Verrucomicrobiaceae</taxon>
        <taxon>Luteolibacter</taxon>
    </lineage>
</organism>
<evidence type="ECO:0000256" key="1">
    <source>
        <dbReference type="ARBA" id="ARBA00043985"/>
    </source>
</evidence>
<evidence type="ECO:0000313" key="4">
    <source>
        <dbReference type="EMBL" id="MCW1887658.1"/>
    </source>
</evidence>
<feature type="region of interest" description="Disordered" evidence="3">
    <location>
        <begin position="227"/>
        <end position="251"/>
    </location>
</feature>
<name>A0ABT3FVP4_9BACT</name>
<dbReference type="Proteomes" id="UP001207930">
    <property type="component" value="Unassembled WGS sequence"/>
</dbReference>
<evidence type="ECO:0000313" key="5">
    <source>
        <dbReference type="Proteomes" id="UP001207930"/>
    </source>
</evidence>
<dbReference type="InterPro" id="IPR007157">
    <property type="entry name" value="PspA_VIPP1"/>
</dbReference>
<dbReference type="RefSeq" id="WP_264503614.1">
    <property type="nucleotide sequence ID" value="NZ_JAPDDS010000020.1"/>
</dbReference>
<dbReference type="Pfam" id="PF04012">
    <property type="entry name" value="PspA_IM30"/>
    <property type="match status" value="1"/>
</dbReference>
<comment type="caution">
    <text evidence="4">The sequence shown here is derived from an EMBL/GenBank/DDBJ whole genome shotgun (WGS) entry which is preliminary data.</text>
</comment>
<proteinExistence type="inferred from homology"/>
<sequence length="251" mass="27268">MFRRIANLFKGFLGLFIGGIEKKNPEALLEVEKENLRKQISEFNQGLAAHAGLVERLMGQVKKLNTEETELKAKTKALLQAGQREAAAEMALRYQTVDKQHEDLAKQLESADTRYKELVRARDVAVKAARDKIESLRRGIDDMKVQKAMAELNEMAAGMVGSLGGSGDTLNRLEEMVEDERSKAAGRARVARDSVDMSGTVVKEAEQKALADMALADFAAAEGIELQPKQGTAASEAPPAQGQGTMGPVSQ</sequence>
<dbReference type="EMBL" id="JAPDDS010000020">
    <property type="protein sequence ID" value="MCW1887658.1"/>
    <property type="molecule type" value="Genomic_DNA"/>
</dbReference>
<accession>A0ABT3FVP4</accession>
<keyword evidence="5" id="KW-1185">Reference proteome</keyword>
<gene>
    <name evidence="4" type="ORF">OKA04_23170</name>
</gene>
<reference evidence="4 5" key="1">
    <citation type="submission" date="2022-10" db="EMBL/GenBank/DDBJ databases">
        <title>Luteolibacter flavescens strain MCCC 1K03193, whole genome shotgun sequencing project.</title>
        <authorList>
            <person name="Zhao G."/>
            <person name="Shen L."/>
        </authorList>
    </citation>
    <scope>NUCLEOTIDE SEQUENCE [LARGE SCALE GENOMIC DNA]</scope>
    <source>
        <strain evidence="4 5">MCCC 1K03193</strain>
    </source>
</reference>
<protein>
    <submittedName>
        <fullName evidence="4">PspA/IM30 family protein</fullName>
    </submittedName>
</protein>
<evidence type="ECO:0000256" key="2">
    <source>
        <dbReference type="SAM" id="Coils"/>
    </source>
</evidence>
<evidence type="ECO:0000256" key="3">
    <source>
        <dbReference type="SAM" id="MobiDB-lite"/>
    </source>
</evidence>
<feature type="coiled-coil region" evidence="2">
    <location>
        <begin position="101"/>
        <end position="146"/>
    </location>
</feature>